<proteinExistence type="predicted"/>
<dbReference type="RefSeq" id="WP_310143915.1">
    <property type="nucleotide sequence ID" value="NZ_JAVDTR010000015.1"/>
</dbReference>
<accession>A0AAP5H4A0</accession>
<organism evidence="1 2">
    <name type="scientific">Paenibacillus amylolyticus</name>
    <dbReference type="NCBI Taxonomy" id="1451"/>
    <lineage>
        <taxon>Bacteria</taxon>
        <taxon>Bacillati</taxon>
        <taxon>Bacillota</taxon>
        <taxon>Bacilli</taxon>
        <taxon>Bacillales</taxon>
        <taxon>Paenibacillaceae</taxon>
        <taxon>Paenibacillus</taxon>
    </lineage>
</organism>
<name>A0AAP5H4A0_PAEAM</name>
<dbReference type="Proteomes" id="UP001254832">
    <property type="component" value="Unassembled WGS sequence"/>
</dbReference>
<dbReference type="EMBL" id="JAVDTR010000015">
    <property type="protein sequence ID" value="MDR6726068.1"/>
    <property type="molecule type" value="Genomic_DNA"/>
</dbReference>
<protein>
    <submittedName>
        <fullName evidence="1">Uncharacterized protein</fullName>
    </submittedName>
</protein>
<gene>
    <name evidence="1" type="ORF">J2W91_004574</name>
</gene>
<dbReference type="AlphaFoldDB" id="A0AAP5H4A0"/>
<evidence type="ECO:0000313" key="1">
    <source>
        <dbReference type="EMBL" id="MDR6726068.1"/>
    </source>
</evidence>
<sequence length="224" mass="25076">MIAVSILLSGCGTDSAEKTIDTATQNNKAEENQTPNSPYTNVVKIDTNRETPTVRAQVDTDIGELYVVSEGKEAIGHVTTPSVMGKEGDFFYQGNYSVMIKHNEEEKPIKELKDIVFIQPSDQPISFEKISFDEMDVFLLTPEYTSSRGYNSYAFGIDKKSGEAFVITFKNAEKVQETINYEKESNPVNTNEKLVVTTRNTEGQGDTLTTEYNFNQDSKQFDAE</sequence>
<evidence type="ECO:0000313" key="2">
    <source>
        <dbReference type="Proteomes" id="UP001254832"/>
    </source>
</evidence>
<comment type="caution">
    <text evidence="1">The sequence shown here is derived from an EMBL/GenBank/DDBJ whole genome shotgun (WGS) entry which is preliminary data.</text>
</comment>
<reference evidence="1" key="1">
    <citation type="submission" date="2023-07" db="EMBL/GenBank/DDBJ databases">
        <title>Sorghum-associated microbial communities from plants grown in Nebraska, USA.</title>
        <authorList>
            <person name="Schachtman D."/>
        </authorList>
    </citation>
    <scope>NUCLEOTIDE SEQUENCE</scope>
    <source>
        <strain evidence="1">BE80</strain>
    </source>
</reference>